<dbReference type="PANTHER" id="PTHR41523">
    <property type="entry name" value="TWO-COMPONENT SYSTEM SENSOR PROTEIN"/>
    <property type="match status" value="1"/>
</dbReference>
<sequence>MKKYLLSTLIFSISFYFSQNLKDFEKGNIFLSQSKADSALFHYNRYNKSLQRSDSLAGILCIKLAMAYRLKEQYNKTQENLFRAQEIFVSNNNHNRLAETYVALAEFRRVSLDSIGSARYLEKAHELIQKYKTSYYTKAYFWNRKAAVEAEFRQNFKQSIRFSFLSMEYSEKINDLFLQGISLNEIGYGYENTDINKAENYYKRALSAFRKIGNDLYVANALLNLCRLYAKHDNNSNLRLNKFLEAKKYIDEGIDISLKMKYQNFEKEFYIMLSYYYEMAGDYKNALYYGKKSQQLEINKLQKKWDDKVLETERKFQFTKAEKELKIQRLTIDNQNNKLKSSRRTLFIILVFGFIILSVTIIATNLYFKTRKANRKLNILSGENEFLVNEANHRINNNLQLIIILISDIMKKMSLIENENIKKVLKKVEAISTLHRHLYKNKDKRKINLKNYLEEINNNFDEIFNEHNITETFLAEDVFIQSDSAMYIGLLLTELYMNSIKHAFNTDDKRIDFTLKKTETEMIFIYKDNGCSTKENFSTPKLISQLCKQLRVEYTIDIREGFIFQCRKSIS</sequence>
<gene>
    <name evidence="10" type="ORF">CRDW_11430</name>
</gene>
<evidence type="ECO:0000256" key="5">
    <source>
        <dbReference type="ARBA" id="ARBA00022741"/>
    </source>
</evidence>
<dbReference type="RefSeq" id="WP_338614602.1">
    <property type="nucleotide sequence ID" value="NZ_AP029022.1"/>
</dbReference>
<evidence type="ECO:0000313" key="10">
    <source>
        <dbReference type="EMBL" id="BEV03769.1"/>
    </source>
</evidence>
<evidence type="ECO:0000313" key="11">
    <source>
        <dbReference type="Proteomes" id="UP001380186"/>
    </source>
</evidence>
<evidence type="ECO:0000259" key="9">
    <source>
        <dbReference type="Pfam" id="PF07568"/>
    </source>
</evidence>
<evidence type="ECO:0000256" key="6">
    <source>
        <dbReference type="ARBA" id="ARBA00022777"/>
    </source>
</evidence>
<protein>
    <recommendedName>
        <fullName evidence="2">histidine kinase</fullName>
        <ecNumber evidence="2">2.7.13.3</ecNumber>
    </recommendedName>
</protein>
<keyword evidence="5" id="KW-0547">Nucleotide-binding</keyword>
<evidence type="ECO:0000256" key="4">
    <source>
        <dbReference type="ARBA" id="ARBA00022679"/>
    </source>
</evidence>
<evidence type="ECO:0000256" key="1">
    <source>
        <dbReference type="ARBA" id="ARBA00000085"/>
    </source>
</evidence>
<dbReference type="InterPro" id="IPR036890">
    <property type="entry name" value="HATPase_C_sf"/>
</dbReference>
<reference evidence="10 11" key="1">
    <citation type="journal article" date="2020" name="Microbes Environ.">
        <title>Synthetic bacterial community of duckweed: a simple and stable system to study plant-microbe interactions.</title>
        <authorList>
            <person name="Ishizawa H."/>
            <person name="Tada M."/>
            <person name="Kuroda M."/>
            <person name="Inoue D."/>
            <person name="Futamata H."/>
            <person name="Ike M."/>
        </authorList>
    </citation>
    <scope>NUCLEOTIDE SEQUENCE [LARGE SCALE GENOMIC DNA]</scope>
    <source>
        <strain evidence="10 11">DW100</strain>
    </source>
</reference>
<dbReference type="EMBL" id="AP029022">
    <property type="protein sequence ID" value="BEV03769.1"/>
    <property type="molecule type" value="Genomic_DNA"/>
</dbReference>
<proteinExistence type="predicted"/>
<feature type="domain" description="Signal transduction histidine kinase subgroup 2 dimerisation and phosphoacceptor" evidence="9">
    <location>
        <begin position="390"/>
        <end position="460"/>
    </location>
</feature>
<evidence type="ECO:0000256" key="8">
    <source>
        <dbReference type="SAM" id="Phobius"/>
    </source>
</evidence>
<keyword evidence="11" id="KW-1185">Reference proteome</keyword>
<dbReference type="SUPFAM" id="SSF55874">
    <property type="entry name" value="ATPase domain of HSP90 chaperone/DNA topoisomerase II/histidine kinase"/>
    <property type="match status" value="1"/>
</dbReference>
<feature type="transmembrane region" description="Helical" evidence="8">
    <location>
        <begin position="346"/>
        <end position="368"/>
    </location>
</feature>
<dbReference type="SUPFAM" id="SSF48452">
    <property type="entry name" value="TPR-like"/>
    <property type="match status" value="2"/>
</dbReference>
<keyword evidence="3" id="KW-0597">Phosphoprotein</keyword>
<comment type="catalytic activity">
    <reaction evidence="1">
        <text>ATP + protein L-histidine = ADP + protein N-phospho-L-histidine.</text>
        <dbReference type="EC" id="2.7.13.3"/>
    </reaction>
</comment>
<evidence type="ECO:0000256" key="2">
    <source>
        <dbReference type="ARBA" id="ARBA00012438"/>
    </source>
</evidence>
<organism evidence="10 11">
    <name type="scientific">Chryseobacterium gambrini</name>
    <dbReference type="NCBI Taxonomy" id="373672"/>
    <lineage>
        <taxon>Bacteria</taxon>
        <taxon>Pseudomonadati</taxon>
        <taxon>Bacteroidota</taxon>
        <taxon>Flavobacteriia</taxon>
        <taxon>Flavobacteriales</taxon>
        <taxon>Weeksellaceae</taxon>
        <taxon>Chryseobacterium group</taxon>
        <taxon>Chryseobacterium</taxon>
    </lineage>
</organism>
<dbReference type="InterPro" id="IPR011495">
    <property type="entry name" value="Sig_transdc_His_kin_sub2_dim/P"/>
</dbReference>
<keyword evidence="8" id="KW-0472">Membrane</keyword>
<dbReference type="Pfam" id="PF07568">
    <property type="entry name" value="HisKA_2"/>
    <property type="match status" value="1"/>
</dbReference>
<keyword evidence="7" id="KW-0067">ATP-binding</keyword>
<accession>A0ABM8K598</accession>
<evidence type="ECO:0000256" key="3">
    <source>
        <dbReference type="ARBA" id="ARBA00022553"/>
    </source>
</evidence>
<dbReference type="Gene3D" id="1.25.40.10">
    <property type="entry name" value="Tetratricopeptide repeat domain"/>
    <property type="match status" value="1"/>
</dbReference>
<dbReference type="PANTHER" id="PTHR41523:SF8">
    <property type="entry name" value="ETHYLENE RESPONSE SENSOR PROTEIN"/>
    <property type="match status" value="1"/>
</dbReference>
<dbReference type="InterPro" id="IPR011990">
    <property type="entry name" value="TPR-like_helical_dom_sf"/>
</dbReference>
<name>A0ABM8K598_9FLAO</name>
<keyword evidence="4" id="KW-0808">Transferase</keyword>
<dbReference type="EC" id="2.7.13.3" evidence="2"/>
<dbReference type="Gene3D" id="3.30.565.10">
    <property type="entry name" value="Histidine kinase-like ATPase, C-terminal domain"/>
    <property type="match status" value="1"/>
</dbReference>
<keyword evidence="8" id="KW-1133">Transmembrane helix</keyword>
<evidence type="ECO:0000256" key="7">
    <source>
        <dbReference type="ARBA" id="ARBA00022840"/>
    </source>
</evidence>
<dbReference type="GO" id="GO:0016301">
    <property type="term" value="F:kinase activity"/>
    <property type="evidence" value="ECO:0007669"/>
    <property type="project" value="UniProtKB-KW"/>
</dbReference>
<keyword evidence="8" id="KW-0812">Transmembrane</keyword>
<dbReference type="Proteomes" id="UP001380186">
    <property type="component" value="Chromosome"/>
</dbReference>
<keyword evidence="6 10" id="KW-0418">Kinase</keyword>